<reference evidence="3" key="1">
    <citation type="journal article" date="2019" name="Int. J. Syst. Evol. Microbiol.">
        <title>The Global Catalogue of Microorganisms (GCM) 10K type strain sequencing project: providing services to taxonomists for standard genome sequencing and annotation.</title>
        <authorList>
            <consortium name="The Broad Institute Genomics Platform"/>
            <consortium name="The Broad Institute Genome Sequencing Center for Infectious Disease"/>
            <person name="Wu L."/>
            <person name="Ma J."/>
        </authorList>
    </citation>
    <scope>NUCLEOTIDE SEQUENCE [LARGE SCALE GENOMIC DNA]</scope>
    <source>
        <strain evidence="3">CCUG 62952</strain>
    </source>
</reference>
<comment type="caution">
    <text evidence="2">The sequence shown here is derived from an EMBL/GenBank/DDBJ whole genome shotgun (WGS) entry which is preliminary data.</text>
</comment>
<dbReference type="EMBL" id="JBHTJH010000004">
    <property type="protein sequence ID" value="MFD0862161.1"/>
    <property type="molecule type" value="Genomic_DNA"/>
</dbReference>
<dbReference type="InterPro" id="IPR024775">
    <property type="entry name" value="DinB-like"/>
</dbReference>
<dbReference type="InterPro" id="IPR034660">
    <property type="entry name" value="DinB/YfiT-like"/>
</dbReference>
<gene>
    <name evidence="2" type="ORF">ACFQ1M_08065</name>
</gene>
<feature type="domain" description="DinB-like" evidence="1">
    <location>
        <begin position="30"/>
        <end position="166"/>
    </location>
</feature>
<dbReference type="Proteomes" id="UP001596978">
    <property type="component" value="Unassembled WGS sequence"/>
</dbReference>
<keyword evidence="3" id="KW-1185">Reference proteome</keyword>
<dbReference type="Pfam" id="PF12867">
    <property type="entry name" value="DinB_2"/>
    <property type="match status" value="1"/>
</dbReference>
<protein>
    <submittedName>
        <fullName evidence="2">DinB family protein</fullName>
    </submittedName>
</protein>
<dbReference type="SUPFAM" id="SSF109854">
    <property type="entry name" value="DinB/YfiT-like putative metalloenzymes"/>
    <property type="match status" value="1"/>
</dbReference>
<evidence type="ECO:0000259" key="1">
    <source>
        <dbReference type="Pfam" id="PF12867"/>
    </source>
</evidence>
<name>A0ABW3CWN2_9FLAO</name>
<dbReference type="RefSeq" id="WP_386406556.1">
    <property type="nucleotide sequence ID" value="NZ_JBHTJH010000004.1"/>
</dbReference>
<evidence type="ECO:0000313" key="3">
    <source>
        <dbReference type="Proteomes" id="UP001596978"/>
    </source>
</evidence>
<proteinExistence type="predicted"/>
<accession>A0ABW3CWN2</accession>
<sequence length="171" mass="19911">MKTSQLQSSEYHPYYAPYIEALGETDLVTALKKGRDEFVNFLEAIPEDKWQYAYAEGKWTIAQLVLHLIDAERVFQYRALRFSRKDRTDIPGFEQDNYVATSDAQHRDKHSLIEEYTAVRNAGIHLFENFTDEMLLAIGTANKTQMSVRALGFVISGHQRHHQKVIQERYL</sequence>
<evidence type="ECO:0000313" key="2">
    <source>
        <dbReference type="EMBL" id="MFD0862161.1"/>
    </source>
</evidence>
<dbReference type="Gene3D" id="1.20.120.450">
    <property type="entry name" value="dinb family like domain"/>
    <property type="match status" value="1"/>
</dbReference>
<organism evidence="2 3">
    <name type="scientific">Sungkyunkwania multivorans</name>
    <dbReference type="NCBI Taxonomy" id="1173618"/>
    <lineage>
        <taxon>Bacteria</taxon>
        <taxon>Pseudomonadati</taxon>
        <taxon>Bacteroidota</taxon>
        <taxon>Flavobacteriia</taxon>
        <taxon>Flavobacteriales</taxon>
        <taxon>Flavobacteriaceae</taxon>
        <taxon>Sungkyunkwania</taxon>
    </lineage>
</organism>